<evidence type="ECO:0000256" key="1">
    <source>
        <dbReference type="SAM" id="MobiDB-lite"/>
    </source>
</evidence>
<gene>
    <name evidence="2" type="ORF">LCGC14_3151880</name>
</gene>
<proteinExistence type="predicted"/>
<dbReference type="EMBL" id="LAZR01069406">
    <property type="protein sequence ID" value="KKK47764.1"/>
    <property type="molecule type" value="Genomic_DNA"/>
</dbReference>
<accession>A0A0F8Y0K2</accession>
<sequence>MTVGGQDMSDATENHSQEPHPARPAGPYWEDPVYRYVSRRHRAAVDAGEADDAERLDGLMQQLVNASTPDELYWQLDAEARADRKKQKQERKRERKPPPGRASEAEPRSSVNVADLKTRIFNAQVSRENVIKALEALPSAERKATIAGLPPGLRRKLGEYLKGR</sequence>
<dbReference type="AlphaFoldDB" id="A0A0F8Y0K2"/>
<name>A0A0F8Y0K2_9ZZZZ</name>
<organism evidence="2">
    <name type="scientific">marine sediment metagenome</name>
    <dbReference type="NCBI Taxonomy" id="412755"/>
    <lineage>
        <taxon>unclassified sequences</taxon>
        <taxon>metagenomes</taxon>
        <taxon>ecological metagenomes</taxon>
    </lineage>
</organism>
<feature type="compositionally biased region" description="Basic residues" evidence="1">
    <location>
        <begin position="83"/>
        <end position="95"/>
    </location>
</feature>
<feature type="region of interest" description="Disordered" evidence="1">
    <location>
        <begin position="1"/>
        <end position="29"/>
    </location>
</feature>
<feature type="compositionally biased region" description="Basic and acidic residues" evidence="1">
    <location>
        <begin position="12"/>
        <end position="21"/>
    </location>
</feature>
<evidence type="ECO:0000313" key="2">
    <source>
        <dbReference type="EMBL" id="KKK47764.1"/>
    </source>
</evidence>
<feature type="region of interest" description="Disordered" evidence="1">
    <location>
        <begin position="75"/>
        <end position="112"/>
    </location>
</feature>
<protein>
    <submittedName>
        <fullName evidence="2">Uncharacterized protein</fullName>
    </submittedName>
</protein>
<comment type="caution">
    <text evidence="2">The sequence shown here is derived from an EMBL/GenBank/DDBJ whole genome shotgun (WGS) entry which is preliminary data.</text>
</comment>
<reference evidence="2" key="1">
    <citation type="journal article" date="2015" name="Nature">
        <title>Complex archaea that bridge the gap between prokaryotes and eukaryotes.</title>
        <authorList>
            <person name="Spang A."/>
            <person name="Saw J.H."/>
            <person name="Jorgensen S.L."/>
            <person name="Zaremba-Niedzwiedzka K."/>
            <person name="Martijn J."/>
            <person name="Lind A.E."/>
            <person name="van Eijk R."/>
            <person name="Schleper C."/>
            <person name="Guy L."/>
            <person name="Ettema T.J."/>
        </authorList>
    </citation>
    <scope>NUCLEOTIDE SEQUENCE</scope>
</reference>